<evidence type="ECO:0000256" key="9">
    <source>
        <dbReference type="ARBA" id="ARBA00022692"/>
    </source>
</evidence>
<evidence type="ECO:0000256" key="7">
    <source>
        <dbReference type="ARBA" id="ARBA00022676"/>
    </source>
</evidence>
<evidence type="ECO:0000256" key="6">
    <source>
        <dbReference type="ARBA" id="ARBA00014817"/>
    </source>
</evidence>
<keyword evidence="11" id="KW-0735">Signal-anchor</keyword>
<evidence type="ECO:0000256" key="8">
    <source>
        <dbReference type="ARBA" id="ARBA00022679"/>
    </source>
</evidence>
<evidence type="ECO:0000256" key="16">
    <source>
        <dbReference type="ARBA" id="ARBA00023180"/>
    </source>
</evidence>
<evidence type="ECO:0000256" key="4">
    <source>
        <dbReference type="ARBA" id="ARBA00011011"/>
    </source>
</evidence>
<keyword evidence="14 25" id="KW-0472">Membrane</keyword>
<dbReference type="GO" id="GO:0046872">
    <property type="term" value="F:metal ion binding"/>
    <property type="evidence" value="ECO:0007669"/>
    <property type="project" value="UniProtKB-KW"/>
</dbReference>
<dbReference type="PANTHER" id="PTHR12871">
    <property type="entry name" value="BETA-1,2-N-ACETYLGLUCOSAMINYLTRANSFERASE II"/>
    <property type="match status" value="1"/>
</dbReference>
<dbReference type="Gene3D" id="3.90.550.10">
    <property type="entry name" value="Spore Coat Polysaccharide Biosynthesis Protein SpsA, Chain A"/>
    <property type="match status" value="1"/>
</dbReference>
<keyword evidence="8" id="KW-0808">Transferase</keyword>
<comment type="catalytic activity">
    <reaction evidence="22">
        <text>an N(4)-{beta-D-GlcNAc-(1-&gt;2)-alpha-D-Man-(1-&gt;3)-[alpha-D-Man-(1-&gt;6)]-beta-D-Man-(1-&gt;4)-beta-D-GlcNAc-(1-&gt;4)-beta-D-GlcNAc}-L-asparaginyl-[protein] + UDP-N-acetyl-alpha-D-glucosamine = N(4)-{beta-D-GlcNAc-(1-&gt;2)-alpha-D-Man-(1-&gt;3)-[beta-D-GlcNAc-(1-&gt;2)-alpha-D-Man-(1-&gt;6)]-beta-D-Man-(1-&gt;4)-beta-D-GlcNAc-(1-&gt;4)-beta-D-GlcNAc}-L-asparaginyl-[protein] + UDP + H(+)</text>
        <dbReference type="Rhea" id="RHEA:12941"/>
        <dbReference type="Rhea" id="RHEA-COMP:13526"/>
        <dbReference type="Rhea" id="RHEA-COMP:14369"/>
        <dbReference type="ChEBI" id="CHEBI:15378"/>
        <dbReference type="ChEBI" id="CHEBI:57705"/>
        <dbReference type="ChEBI" id="CHEBI:58223"/>
        <dbReference type="ChEBI" id="CHEBI:60615"/>
        <dbReference type="ChEBI" id="CHEBI:60651"/>
        <dbReference type="EC" id="2.4.1.143"/>
    </reaction>
</comment>
<evidence type="ECO:0000256" key="1">
    <source>
        <dbReference type="ARBA" id="ARBA00001936"/>
    </source>
</evidence>
<dbReference type="AlphaFoldDB" id="A0A922M0M5"/>
<feature type="disulfide bond" evidence="24">
    <location>
        <begin position="302"/>
        <end position="400"/>
    </location>
</feature>
<feature type="binding site" evidence="23">
    <location>
        <position position="229"/>
    </location>
    <ligand>
        <name>Mn(2+)</name>
        <dbReference type="ChEBI" id="CHEBI:29035"/>
    </ligand>
</feature>
<comment type="pathway">
    <text evidence="3">Protein modification; protein glycosylation.</text>
</comment>
<evidence type="ECO:0000256" key="15">
    <source>
        <dbReference type="ARBA" id="ARBA00023157"/>
    </source>
</evidence>
<dbReference type="GO" id="GO:0005795">
    <property type="term" value="C:Golgi stack"/>
    <property type="evidence" value="ECO:0007669"/>
    <property type="project" value="InterPro"/>
</dbReference>
<evidence type="ECO:0000256" key="21">
    <source>
        <dbReference type="ARBA" id="ARBA00032915"/>
    </source>
</evidence>
<evidence type="ECO:0000256" key="25">
    <source>
        <dbReference type="SAM" id="Phobius"/>
    </source>
</evidence>
<dbReference type="InterPro" id="IPR007754">
    <property type="entry name" value="GlcNAc_II"/>
</dbReference>
<evidence type="ECO:0000313" key="27">
    <source>
        <dbReference type="Proteomes" id="UP000814243"/>
    </source>
</evidence>
<reference evidence="26" key="1">
    <citation type="journal article" date="2021" name="G3 (Bethesda)">
        <title>Genome and transcriptome analysis of the beet armyworm Spodoptera exigua reveals targets for pest control. .</title>
        <authorList>
            <person name="Simon S."/>
            <person name="Breeschoten T."/>
            <person name="Jansen H.J."/>
            <person name="Dirks R.P."/>
            <person name="Schranz M.E."/>
            <person name="Ros V.I.D."/>
        </authorList>
    </citation>
    <scope>NUCLEOTIDE SEQUENCE</scope>
    <source>
        <strain evidence="26">TB_SE_WUR_2020</strain>
    </source>
</reference>
<evidence type="ECO:0000256" key="13">
    <source>
        <dbReference type="ARBA" id="ARBA00023034"/>
    </source>
</evidence>
<evidence type="ECO:0000256" key="3">
    <source>
        <dbReference type="ARBA" id="ARBA00004922"/>
    </source>
</evidence>
<dbReference type="Pfam" id="PF05060">
    <property type="entry name" value="MGAT2"/>
    <property type="match status" value="1"/>
</dbReference>
<evidence type="ECO:0000256" key="22">
    <source>
        <dbReference type="ARBA" id="ARBA00093257"/>
    </source>
</evidence>
<evidence type="ECO:0000256" key="19">
    <source>
        <dbReference type="ARBA" id="ARBA00031203"/>
    </source>
</evidence>
<keyword evidence="13" id="KW-0333">Golgi apparatus</keyword>
<evidence type="ECO:0000256" key="14">
    <source>
        <dbReference type="ARBA" id="ARBA00023136"/>
    </source>
</evidence>
<keyword evidence="17 23" id="KW-0464">Manganese</keyword>
<keyword evidence="15 24" id="KW-1015">Disulfide bond</keyword>
<keyword evidence="12 25" id="KW-1133">Transmembrane helix</keyword>
<evidence type="ECO:0000256" key="24">
    <source>
        <dbReference type="PIRSR" id="PIRSR607754-3"/>
    </source>
</evidence>
<dbReference type="PANTHER" id="PTHR12871:SF0">
    <property type="entry name" value="ALPHA-1,6-MANNOSYL-GLYCOPROTEIN 2-BETA-N-ACETYLGLUCOSAMINYLTRANSFERASE"/>
    <property type="match status" value="1"/>
</dbReference>
<evidence type="ECO:0000256" key="23">
    <source>
        <dbReference type="PIRSR" id="PIRSR607754-2"/>
    </source>
</evidence>
<evidence type="ECO:0000256" key="12">
    <source>
        <dbReference type="ARBA" id="ARBA00022989"/>
    </source>
</evidence>
<organism evidence="26 27">
    <name type="scientific">Spodoptera exigua</name>
    <name type="common">Beet armyworm</name>
    <name type="synonym">Noctua fulgens</name>
    <dbReference type="NCBI Taxonomy" id="7107"/>
    <lineage>
        <taxon>Eukaryota</taxon>
        <taxon>Metazoa</taxon>
        <taxon>Ecdysozoa</taxon>
        <taxon>Arthropoda</taxon>
        <taxon>Hexapoda</taxon>
        <taxon>Insecta</taxon>
        <taxon>Pterygota</taxon>
        <taxon>Neoptera</taxon>
        <taxon>Endopterygota</taxon>
        <taxon>Lepidoptera</taxon>
        <taxon>Glossata</taxon>
        <taxon>Ditrysia</taxon>
        <taxon>Noctuoidea</taxon>
        <taxon>Noctuidae</taxon>
        <taxon>Amphipyrinae</taxon>
        <taxon>Spodoptera</taxon>
    </lineage>
</organism>
<comment type="similarity">
    <text evidence="4">Belongs to the glycosyltransferase 16 (GT16) protein family.</text>
</comment>
<dbReference type="EC" id="2.4.1.143" evidence="5"/>
<dbReference type="GO" id="GO:0006487">
    <property type="term" value="P:protein N-linked glycosylation"/>
    <property type="evidence" value="ECO:0007669"/>
    <property type="project" value="TreeGrafter"/>
</dbReference>
<accession>A0A922M0M5</accession>
<gene>
    <name evidence="26" type="ORF">HF086_006815</name>
</gene>
<dbReference type="InterPro" id="IPR029044">
    <property type="entry name" value="Nucleotide-diphossugar_trans"/>
</dbReference>
<proteinExistence type="inferred from homology"/>
<dbReference type="GO" id="GO:0008455">
    <property type="term" value="F:alpha-1,6-mannosylglycoprotein 2-beta-N-acetylglucosaminyltransferase activity"/>
    <property type="evidence" value="ECO:0007669"/>
    <property type="project" value="UniProtKB-EC"/>
</dbReference>
<evidence type="ECO:0000256" key="18">
    <source>
        <dbReference type="ARBA" id="ARBA00029663"/>
    </source>
</evidence>
<evidence type="ECO:0000256" key="2">
    <source>
        <dbReference type="ARBA" id="ARBA00004323"/>
    </source>
</evidence>
<dbReference type="GO" id="GO:0009312">
    <property type="term" value="P:oligosaccharide biosynthetic process"/>
    <property type="evidence" value="ECO:0007669"/>
    <property type="project" value="InterPro"/>
</dbReference>
<keyword evidence="16" id="KW-0325">Glycoprotein</keyword>
<name>A0A922M0M5_SPOEX</name>
<keyword evidence="10 23" id="KW-0479">Metal-binding</keyword>
<dbReference type="OrthoDB" id="6019616at2759"/>
<comment type="caution">
    <text evidence="26">The sequence shown here is derived from an EMBL/GenBank/DDBJ whole genome shotgun (WGS) entry which is preliminary data.</text>
</comment>
<evidence type="ECO:0000313" key="26">
    <source>
        <dbReference type="EMBL" id="KAH9628184.1"/>
    </source>
</evidence>
<feature type="transmembrane region" description="Helical" evidence="25">
    <location>
        <begin position="12"/>
        <end position="29"/>
    </location>
</feature>
<sequence>MNLKALIYRARIREVPVYCCFLCVLYLFYKQFFYPRLQHADCVPKHLHQYVEYNEKFILVPRELQSAEISELASTIAALNYERTVFQTHKYGTVTSKTTILVVQVHRDLERLQYLIVSLAQVREIESVLLVFSHSYYDDRINKLVSKITFCRFMQIFYPYSLQLYPNKFPGIDPDDCASATGRRKTFCSSRDGRLTEHKHHWWWKASFIFNNLDWSATFKGTVIFLQEDDYVLPDLLHMLRYMRRSHAYLPGLHLLSFGRPHAKGLDFDLLSVSSWHPPFDKGLAFNKSLWQKIAAASVYYCLYDDLSWGYSLLNVFRKFKERPVDMVATLMPRVLSTSVFPSGRAAMQQIALWLVGTSMFPVNVKAVILYSSNGRVNAEVKHPPRGNGGWSDLRDHLLCLDPLMSTTIGNANDITATTFSLTTNIVAHYITVGQHKMNKSDADLHNVVNYK</sequence>
<evidence type="ECO:0000256" key="5">
    <source>
        <dbReference type="ARBA" id="ARBA00012613"/>
    </source>
</evidence>
<evidence type="ECO:0000256" key="10">
    <source>
        <dbReference type="ARBA" id="ARBA00022723"/>
    </source>
</evidence>
<dbReference type="EMBL" id="JACEFF010000926">
    <property type="protein sequence ID" value="KAH9628184.1"/>
    <property type="molecule type" value="Genomic_DNA"/>
</dbReference>
<comment type="subcellular location">
    <subcellularLocation>
        <location evidence="2">Golgi apparatus membrane</location>
        <topology evidence="2">Single-pass type II membrane protein</topology>
    </subcellularLocation>
</comment>
<protein>
    <recommendedName>
        <fullName evidence="6">Alpha-1,6-mannosyl-glycoprotein 2-beta-N-acetylglucosaminyltransferase</fullName>
        <ecNumber evidence="5">2.4.1.143</ecNumber>
    </recommendedName>
    <alternativeName>
        <fullName evidence="21">Beta-1,2-N-acetylglucosaminyltransferase II</fullName>
    </alternativeName>
    <alternativeName>
        <fullName evidence="20">GlcNAc-T II</fullName>
    </alternativeName>
    <alternativeName>
        <fullName evidence="19">Mannoside acetylglucosaminyltransferase 2</fullName>
    </alternativeName>
    <alternativeName>
        <fullName evidence="18">N-glycosyl-oligosaccharide-glycoprotein N-acetylglucosaminyltransferase II</fullName>
    </alternativeName>
</protein>
<evidence type="ECO:0000256" key="20">
    <source>
        <dbReference type="ARBA" id="ARBA00032552"/>
    </source>
</evidence>
<evidence type="ECO:0000256" key="17">
    <source>
        <dbReference type="ARBA" id="ARBA00023211"/>
    </source>
</evidence>
<dbReference type="GO" id="GO:0000139">
    <property type="term" value="C:Golgi membrane"/>
    <property type="evidence" value="ECO:0007669"/>
    <property type="project" value="UniProtKB-SubCell"/>
</dbReference>
<keyword evidence="7" id="KW-0328">Glycosyltransferase</keyword>
<comment type="cofactor">
    <cofactor evidence="1 23">
        <name>Mn(2+)</name>
        <dbReference type="ChEBI" id="CHEBI:29035"/>
    </cofactor>
</comment>
<dbReference type="Proteomes" id="UP000814243">
    <property type="component" value="Unassembled WGS sequence"/>
</dbReference>
<evidence type="ECO:0000256" key="11">
    <source>
        <dbReference type="ARBA" id="ARBA00022968"/>
    </source>
</evidence>
<keyword evidence="9 25" id="KW-0812">Transmembrane</keyword>